<dbReference type="GO" id="GO:0005524">
    <property type="term" value="F:ATP binding"/>
    <property type="evidence" value="ECO:0007669"/>
    <property type="project" value="UniProtKB-KW"/>
</dbReference>
<proteinExistence type="inferred from homology"/>
<accession>A0A218NLZ5</accession>
<gene>
    <name evidence="13" type="ORF">Mia14_0156</name>
</gene>
<dbReference type="GO" id="GO:0006432">
    <property type="term" value="P:phenylalanyl-tRNA aminoacylation"/>
    <property type="evidence" value="ECO:0007669"/>
    <property type="project" value="InterPro"/>
</dbReference>
<dbReference type="PANTHER" id="PTHR11538">
    <property type="entry name" value="PHENYLALANYL-TRNA SYNTHETASE"/>
    <property type="match status" value="1"/>
</dbReference>
<keyword evidence="14" id="KW-1185">Reference proteome</keyword>
<evidence type="ECO:0000256" key="1">
    <source>
        <dbReference type="ARBA" id="ARBA00004496"/>
    </source>
</evidence>
<keyword evidence="4" id="KW-0963">Cytoplasm</keyword>
<keyword evidence="9" id="KW-0460">Magnesium</keyword>
<evidence type="ECO:0000256" key="11">
    <source>
        <dbReference type="ARBA" id="ARBA00023146"/>
    </source>
</evidence>
<dbReference type="InterPro" id="IPR006195">
    <property type="entry name" value="aa-tRNA-synth_II"/>
</dbReference>
<evidence type="ECO:0000256" key="6">
    <source>
        <dbReference type="ARBA" id="ARBA00022723"/>
    </source>
</evidence>
<evidence type="ECO:0000256" key="9">
    <source>
        <dbReference type="ARBA" id="ARBA00022842"/>
    </source>
</evidence>
<dbReference type="GO" id="GO:0000049">
    <property type="term" value="F:tRNA binding"/>
    <property type="evidence" value="ECO:0007669"/>
    <property type="project" value="InterPro"/>
</dbReference>
<comment type="similarity">
    <text evidence="2">Belongs to the class-II aminoacyl-tRNA synthetase family. Phe-tRNA synthetase alpha subunit type 2 subfamily.</text>
</comment>
<evidence type="ECO:0000256" key="7">
    <source>
        <dbReference type="ARBA" id="ARBA00022741"/>
    </source>
</evidence>
<evidence type="ECO:0000256" key="2">
    <source>
        <dbReference type="ARBA" id="ARBA00006703"/>
    </source>
</evidence>
<dbReference type="NCBIfam" id="NF003210">
    <property type="entry name" value="PRK04172.1"/>
    <property type="match status" value="1"/>
</dbReference>
<name>A0A218NLZ5_9ARCH</name>
<evidence type="ECO:0000313" key="14">
    <source>
        <dbReference type="Proteomes" id="UP000197679"/>
    </source>
</evidence>
<dbReference type="InterPro" id="IPR004529">
    <property type="entry name" value="Phe-tRNA-synth_IIc_asu"/>
</dbReference>
<dbReference type="GO" id="GO:0046872">
    <property type="term" value="F:metal ion binding"/>
    <property type="evidence" value="ECO:0007669"/>
    <property type="project" value="UniProtKB-KW"/>
</dbReference>
<sequence length="486" mass="55817">MIGYEYRVLYFIAAHEKAEFDEILNGIGINEDSLRWAIEDLKLRKAITGDDEVKVTYTLTDEGRSYLSEFPEETLAKYINSKGSLEIKNVPGDMRIGFIWAKKNGWIDINDGVLTLTDAGKNSLGNEFNYPLKEALNFINDGKFSSIDDERAKILISRKLIEKKEKAYIGNIKITDEGNKLLSTEKEEDRIGSLSRNLMVHRGWEGKGFEPYSVDAEVAPSYPALRHPMNEFINYIRYKMVSLGFKETSGSIIQPAFWVFDSLFSPQDHPTRDMQDTFFLSSPEKIDIDDEELINKVKNMHLSNWKGKWDINNAKQAVLRTHTTAVSAHSMYNYRNVDFTTPVKLFTIDKAFRNESVDYKHLAEMYQFDGVVIGKDLSMANLIWILKEFFQSLGLEIRVQPSYFPFTEPSFEVHHFDNEHNDWIEMGGAGVIRNDITEALGLKGATVLAWGLGLDRMMLSRAKLNSLSDIYKNNIGWLRTRKKIEF</sequence>
<dbReference type="Pfam" id="PF01409">
    <property type="entry name" value="tRNA-synt_2d"/>
    <property type="match status" value="1"/>
</dbReference>
<dbReference type="Proteomes" id="UP000197679">
    <property type="component" value="Chromosome"/>
</dbReference>
<dbReference type="AlphaFoldDB" id="A0A218NLZ5"/>
<feature type="domain" description="Aminoacyl-transfer RNA synthetases class-II family profile" evidence="12">
    <location>
        <begin position="236"/>
        <end position="459"/>
    </location>
</feature>
<dbReference type="Gene3D" id="3.30.930.10">
    <property type="entry name" value="Bira Bifunctional Protein, Domain 2"/>
    <property type="match status" value="1"/>
</dbReference>
<dbReference type="GO" id="GO:0005737">
    <property type="term" value="C:cytoplasm"/>
    <property type="evidence" value="ECO:0007669"/>
    <property type="project" value="UniProtKB-SubCell"/>
</dbReference>
<dbReference type="KEGG" id="marh:Mia14_0156"/>
<evidence type="ECO:0000256" key="8">
    <source>
        <dbReference type="ARBA" id="ARBA00022840"/>
    </source>
</evidence>
<keyword evidence="7" id="KW-0547">Nucleotide-binding</keyword>
<dbReference type="OrthoDB" id="372178at2157"/>
<dbReference type="GeneID" id="33313715"/>
<dbReference type="EMBL" id="CP019964">
    <property type="protein sequence ID" value="ASI13493.1"/>
    <property type="molecule type" value="Genomic_DNA"/>
</dbReference>
<keyword evidence="10" id="KW-0648">Protein biosynthesis</keyword>
<organism evidence="13 14">
    <name type="scientific">Candidatus Mancarchaeum acidiphilum</name>
    <dbReference type="NCBI Taxonomy" id="1920749"/>
    <lineage>
        <taxon>Archaea</taxon>
        <taxon>Candidatus Micrarchaeota</taxon>
        <taxon>Candidatus Mancarchaeum</taxon>
    </lineage>
</organism>
<evidence type="ECO:0000256" key="10">
    <source>
        <dbReference type="ARBA" id="ARBA00022917"/>
    </source>
</evidence>
<dbReference type="PANTHER" id="PTHR11538:SF40">
    <property type="entry name" value="PHENYLALANINE--TRNA LIGASE ALPHA SUBUNIT"/>
    <property type="match status" value="1"/>
</dbReference>
<dbReference type="GO" id="GO:0004826">
    <property type="term" value="F:phenylalanine-tRNA ligase activity"/>
    <property type="evidence" value="ECO:0007669"/>
    <property type="project" value="UniProtKB-EC"/>
</dbReference>
<dbReference type="EC" id="6.1.1.20" evidence="3"/>
<evidence type="ECO:0000256" key="4">
    <source>
        <dbReference type="ARBA" id="ARBA00022490"/>
    </source>
</evidence>
<keyword evidence="11 13" id="KW-0030">Aminoacyl-tRNA synthetase</keyword>
<evidence type="ECO:0000256" key="3">
    <source>
        <dbReference type="ARBA" id="ARBA00012814"/>
    </source>
</evidence>
<evidence type="ECO:0000313" key="13">
    <source>
        <dbReference type="EMBL" id="ASI13493.1"/>
    </source>
</evidence>
<keyword evidence="5" id="KW-0436">Ligase</keyword>
<protein>
    <recommendedName>
        <fullName evidence="3">phenylalanine--tRNA ligase</fullName>
        <ecNumber evidence="3">6.1.1.20</ecNumber>
    </recommendedName>
</protein>
<dbReference type="NCBIfam" id="TIGR00468">
    <property type="entry name" value="pheS"/>
    <property type="match status" value="1"/>
</dbReference>
<dbReference type="PROSITE" id="PS50862">
    <property type="entry name" value="AA_TRNA_LIGASE_II"/>
    <property type="match status" value="1"/>
</dbReference>
<dbReference type="InterPro" id="IPR002319">
    <property type="entry name" value="Phenylalanyl-tRNA_Synthase"/>
</dbReference>
<keyword evidence="8" id="KW-0067">ATP-binding</keyword>
<comment type="subcellular location">
    <subcellularLocation>
        <location evidence="1">Cytoplasm</location>
    </subcellularLocation>
</comment>
<keyword evidence="6" id="KW-0479">Metal-binding</keyword>
<dbReference type="InterPro" id="IPR045864">
    <property type="entry name" value="aa-tRNA-synth_II/BPL/LPL"/>
</dbReference>
<dbReference type="SUPFAM" id="SSF55681">
    <property type="entry name" value="Class II aaRS and biotin synthetases"/>
    <property type="match status" value="1"/>
</dbReference>
<reference evidence="13 14" key="1">
    <citation type="journal article" date="2017" name="Nat. Commun.">
        <title>'ARMAN' archaea depend on association with euryarchaeal host in culture and in situ.</title>
        <authorList>
            <person name="Golyshina O."/>
            <person name="Toshchakov S."/>
            <person name="Makarova K."/>
            <person name="Gavrilov S."/>
            <person name="Korzhenkov A."/>
            <person name="La Cono V."/>
            <person name="Arcadi E."/>
            <person name="Nechitaylo T."/>
            <person name="Ferrer M."/>
            <person name="Kublanov I."/>
            <person name="Wolf Y."/>
            <person name="Yakimov M."/>
            <person name="Golyshin P."/>
            <person name="Slesarev A."/>
            <person name="Kozyavkin S."/>
        </authorList>
    </citation>
    <scope>NUCLEOTIDE SEQUENCE [LARGE SCALE GENOMIC DNA]</scope>
    <source>
        <strain evidence="13 14">Mia14</strain>
    </source>
</reference>
<evidence type="ECO:0000256" key="5">
    <source>
        <dbReference type="ARBA" id="ARBA00022598"/>
    </source>
</evidence>
<dbReference type="RefSeq" id="WP_157891411.1">
    <property type="nucleotide sequence ID" value="NZ_CP019964.1"/>
</dbReference>
<evidence type="ECO:0000259" key="12">
    <source>
        <dbReference type="PROSITE" id="PS50862"/>
    </source>
</evidence>